<evidence type="ECO:0000259" key="1">
    <source>
        <dbReference type="PROSITE" id="PS51736"/>
    </source>
</evidence>
<dbReference type="AlphaFoldDB" id="A0A369W5I5"/>
<dbReference type="CDD" id="cd03768">
    <property type="entry name" value="SR_ResInv"/>
    <property type="match status" value="1"/>
</dbReference>
<dbReference type="PANTHER" id="PTHR30461">
    <property type="entry name" value="DNA-INVERTASE FROM LAMBDOID PROPHAGE"/>
    <property type="match status" value="1"/>
</dbReference>
<organism evidence="3 4">
    <name type="scientific">Pelagibacterium lacus</name>
    <dbReference type="NCBI Taxonomy" id="2282655"/>
    <lineage>
        <taxon>Bacteria</taxon>
        <taxon>Pseudomonadati</taxon>
        <taxon>Pseudomonadota</taxon>
        <taxon>Alphaproteobacteria</taxon>
        <taxon>Hyphomicrobiales</taxon>
        <taxon>Devosiaceae</taxon>
        <taxon>Pelagibacterium</taxon>
    </lineage>
</organism>
<dbReference type="InterPro" id="IPR050639">
    <property type="entry name" value="SSR_resolvase"/>
</dbReference>
<dbReference type="PROSITE" id="PS51736">
    <property type="entry name" value="RECOMBINASES_3"/>
    <property type="match status" value="1"/>
</dbReference>
<feature type="domain" description="Resolvase/invertase-type recombinase catalytic" evidence="1">
    <location>
        <begin position="5"/>
        <end position="157"/>
    </location>
</feature>
<dbReference type="EMBL" id="QQNH01000003">
    <property type="protein sequence ID" value="RDE09934.1"/>
    <property type="molecule type" value="Genomic_DNA"/>
</dbReference>
<dbReference type="GO" id="GO:0000150">
    <property type="term" value="F:DNA strand exchange activity"/>
    <property type="evidence" value="ECO:0007669"/>
    <property type="project" value="InterPro"/>
</dbReference>
<dbReference type="Gene3D" id="3.40.50.1390">
    <property type="entry name" value="Resolvase, N-terminal catalytic domain"/>
    <property type="match status" value="1"/>
</dbReference>
<gene>
    <name evidence="3" type="ORF">DVH29_03105</name>
</gene>
<comment type="caution">
    <text evidence="3">The sequence shown here is derived from an EMBL/GenBank/DDBJ whole genome shotgun (WGS) entry which is preliminary data.</text>
</comment>
<dbReference type="Proteomes" id="UP000253759">
    <property type="component" value="Unassembled WGS sequence"/>
</dbReference>
<dbReference type="InterPro" id="IPR006119">
    <property type="entry name" value="Resolv_N"/>
</dbReference>
<proteinExistence type="predicted"/>
<dbReference type="InterPro" id="IPR038109">
    <property type="entry name" value="DNA_bind_recomb_sf"/>
</dbReference>
<dbReference type="Pfam" id="PF00239">
    <property type="entry name" value="Resolvase"/>
    <property type="match status" value="1"/>
</dbReference>
<feature type="domain" description="Recombinase" evidence="2">
    <location>
        <begin position="165"/>
        <end position="279"/>
    </location>
</feature>
<protein>
    <submittedName>
        <fullName evidence="3">Recombinase family protein</fullName>
    </submittedName>
</protein>
<dbReference type="SMART" id="SM00857">
    <property type="entry name" value="Resolvase"/>
    <property type="match status" value="1"/>
</dbReference>
<accession>A0A369W5I5</accession>
<name>A0A369W5I5_9HYPH</name>
<dbReference type="Gene3D" id="3.90.1750.20">
    <property type="entry name" value="Putative Large Serine Recombinase, Chain B, Domain 2"/>
    <property type="match status" value="1"/>
</dbReference>
<dbReference type="SUPFAM" id="SSF53041">
    <property type="entry name" value="Resolvase-like"/>
    <property type="match status" value="1"/>
</dbReference>
<dbReference type="GO" id="GO:0003677">
    <property type="term" value="F:DNA binding"/>
    <property type="evidence" value="ECO:0007669"/>
    <property type="project" value="InterPro"/>
</dbReference>
<evidence type="ECO:0000313" key="3">
    <source>
        <dbReference type="EMBL" id="RDE09934.1"/>
    </source>
</evidence>
<dbReference type="InterPro" id="IPR036162">
    <property type="entry name" value="Resolvase-like_N_sf"/>
</dbReference>
<evidence type="ECO:0000259" key="2">
    <source>
        <dbReference type="PROSITE" id="PS51737"/>
    </source>
</evidence>
<keyword evidence="4" id="KW-1185">Reference proteome</keyword>
<dbReference type="PROSITE" id="PS51737">
    <property type="entry name" value="RECOMBINASE_DNA_BIND"/>
    <property type="match status" value="1"/>
</dbReference>
<sequence>MKRIRCAIYTRKSSEEGLEQDFNSLDAQHAACAAYVASQTSEGWTLIDKRYDDGGISGGTLERPGLQRLLADIAAGGIDIVVVYKVDRLTRSLLDFAKLVEAFDKAGTSFVSITQSFNTTTSMGRLTLNMLLSFAQFEREVTAERIRDKLAASNARGMWMGGTPPLGYRPDGRTLAIVDVHADLVRQIFALYLHLGNVRLLQNELLDKGIIKPVRISKAGRSFGGTAFTRGELYAMLSNPIYIGRIRHKDKIHNGLHTPIIDQDLWNAVQAKLADNRTGKSHIRAAAHPNLLAGKLFDDAGEKMVASHANKGARRYRYYVSRALQHGGDAANNSGIRIPAPEIESLVCTRLAELFDDPFNLVEGMAVPDMAPDTIAKAVAEAKILAGMLRSSDPQPLVQLTEEIVERIDIGPGAITLSLDSQKIAGLLGFDSGITSPSSPLELTVPVRLKRSGLAMRLILPGGEHAASRVDDKLIKAIARAHGWWAELMDNPQLGIADLAARHGITQSWATRMLRLAFLDPAIVELILDGKAPAHLTLGALKDAEAVPTLWSTLRTQHRISIAR</sequence>
<dbReference type="RefSeq" id="WP_114644701.1">
    <property type="nucleotide sequence ID" value="NZ_QQNH01000003.1"/>
</dbReference>
<dbReference type="OrthoDB" id="7475655at2"/>
<dbReference type="SUPFAM" id="SSF109709">
    <property type="entry name" value="KorB DNA-binding domain-like"/>
    <property type="match status" value="1"/>
</dbReference>
<reference evidence="4" key="1">
    <citation type="submission" date="2018-07" db="EMBL/GenBank/DDBJ databases">
        <authorList>
            <person name="Liu B.-T."/>
            <person name="Du Z."/>
        </authorList>
    </citation>
    <scope>NUCLEOTIDE SEQUENCE [LARGE SCALE GENOMIC DNA]</scope>
    <source>
        <strain evidence="4">XYN52</strain>
    </source>
</reference>
<dbReference type="InterPro" id="IPR011109">
    <property type="entry name" value="DNA_bind_recombinase_dom"/>
</dbReference>
<dbReference type="Pfam" id="PF07508">
    <property type="entry name" value="Recombinase"/>
    <property type="match status" value="1"/>
</dbReference>
<evidence type="ECO:0000313" key="4">
    <source>
        <dbReference type="Proteomes" id="UP000253759"/>
    </source>
</evidence>
<dbReference type="PANTHER" id="PTHR30461:SF23">
    <property type="entry name" value="DNA RECOMBINASE-RELATED"/>
    <property type="match status" value="1"/>
</dbReference>